<reference evidence="1" key="1">
    <citation type="submission" date="2014-09" db="EMBL/GenBank/DDBJ databases">
        <authorList>
            <person name="Magalhaes I.L.F."/>
            <person name="Oliveira U."/>
            <person name="Santos F.R."/>
            <person name="Vidigal T.H.D.A."/>
            <person name="Brescovit A.D."/>
            <person name="Santos A.J."/>
        </authorList>
    </citation>
    <scope>NUCLEOTIDE SEQUENCE</scope>
    <source>
        <tissue evidence="1">Shoot tissue taken approximately 20 cm above the soil surface</tissue>
    </source>
</reference>
<dbReference type="EMBL" id="GBRH01258734">
    <property type="protein sequence ID" value="JAD39161.1"/>
    <property type="molecule type" value="Transcribed_RNA"/>
</dbReference>
<protein>
    <submittedName>
        <fullName evidence="1">Uncharacterized protein</fullName>
    </submittedName>
</protein>
<name>A0A0A8ZK44_ARUDO</name>
<dbReference type="AlphaFoldDB" id="A0A0A8ZK44"/>
<reference evidence="1" key="2">
    <citation type="journal article" date="2015" name="Data Brief">
        <title>Shoot transcriptome of the giant reed, Arundo donax.</title>
        <authorList>
            <person name="Barrero R.A."/>
            <person name="Guerrero F.D."/>
            <person name="Moolhuijzen P."/>
            <person name="Goolsby J.A."/>
            <person name="Tidwell J."/>
            <person name="Bellgard S.E."/>
            <person name="Bellgard M.I."/>
        </authorList>
    </citation>
    <scope>NUCLEOTIDE SEQUENCE</scope>
    <source>
        <tissue evidence="1">Shoot tissue taken approximately 20 cm above the soil surface</tissue>
    </source>
</reference>
<proteinExistence type="predicted"/>
<sequence>MPRETCAKKTNHRDHIVTQALADDVAFRKDDDAKIASSCSCAFNEKCFNLPSQACTFYC</sequence>
<accession>A0A0A8ZK44</accession>
<evidence type="ECO:0000313" key="1">
    <source>
        <dbReference type="EMBL" id="JAD39161.1"/>
    </source>
</evidence>
<organism evidence="1">
    <name type="scientific">Arundo donax</name>
    <name type="common">Giant reed</name>
    <name type="synonym">Donax arundinaceus</name>
    <dbReference type="NCBI Taxonomy" id="35708"/>
    <lineage>
        <taxon>Eukaryota</taxon>
        <taxon>Viridiplantae</taxon>
        <taxon>Streptophyta</taxon>
        <taxon>Embryophyta</taxon>
        <taxon>Tracheophyta</taxon>
        <taxon>Spermatophyta</taxon>
        <taxon>Magnoliopsida</taxon>
        <taxon>Liliopsida</taxon>
        <taxon>Poales</taxon>
        <taxon>Poaceae</taxon>
        <taxon>PACMAD clade</taxon>
        <taxon>Arundinoideae</taxon>
        <taxon>Arundineae</taxon>
        <taxon>Arundo</taxon>
    </lineage>
</organism>